<dbReference type="CDD" id="cd00310">
    <property type="entry name" value="ATP-synt_Fo_a_6"/>
    <property type="match status" value="1"/>
</dbReference>
<dbReference type="GO" id="GO:0046933">
    <property type="term" value="F:proton-transporting ATP synthase activity, rotational mechanism"/>
    <property type="evidence" value="ECO:0007669"/>
    <property type="project" value="TreeGrafter"/>
</dbReference>
<dbReference type="AlphaFoldDB" id="D3U706"/>
<proteinExistence type="inferred from homology"/>
<evidence type="ECO:0000256" key="4">
    <source>
        <dbReference type="ARBA" id="ARBA00022547"/>
    </source>
</evidence>
<dbReference type="GO" id="GO:0045259">
    <property type="term" value="C:proton-transporting ATP synthase complex"/>
    <property type="evidence" value="ECO:0007669"/>
    <property type="project" value="UniProtKB-KW"/>
</dbReference>
<name>D3U706_9CRUS</name>
<keyword evidence="6" id="KW-0375">Hydrogen ion transport</keyword>
<dbReference type="PRINTS" id="PR00123">
    <property type="entry name" value="ATPASEA"/>
</dbReference>
<feature type="transmembrane region" description="Helical" evidence="12">
    <location>
        <begin position="160"/>
        <end position="182"/>
    </location>
</feature>
<dbReference type="Gene3D" id="1.20.120.220">
    <property type="entry name" value="ATP synthase, F0 complex, subunit A"/>
    <property type="match status" value="1"/>
</dbReference>
<keyword evidence="7 12" id="KW-1133">Transmembrane helix</keyword>
<evidence type="ECO:0000313" key="13">
    <source>
        <dbReference type="EMBL" id="ACN72764.1"/>
    </source>
</evidence>
<keyword evidence="10" id="KW-0066">ATP synthesis</keyword>
<dbReference type="Pfam" id="PF00119">
    <property type="entry name" value="ATP-synt_A"/>
    <property type="match status" value="1"/>
</dbReference>
<dbReference type="PANTHER" id="PTHR11410">
    <property type="entry name" value="ATP SYNTHASE SUBUNIT A"/>
    <property type="match status" value="1"/>
</dbReference>
<sequence>MMLNLFTIFDPATGFVFSFNWISVLVGILFLPLVYWIVPYRSLLVFNSVTNKLKAEMELLLGVKSLFLIISLISFFFFIVMSNVMGLMPYIFTATSHLSLTLSLALPMWLGFILYGWVYNTKHMLVHMVPQGTPFVLMPFMVIIESISNIIRPITLSVRLAANMIAGHLLLALMGGSASVYLMKVSGLIVVGQLVLLVLESAVAVIQSYVFVVLMTLYLSEL</sequence>
<organism evidence="13">
    <name type="scientific">Eophreatoicus karrkkanj</name>
    <dbReference type="NCBI Taxonomy" id="496899"/>
    <lineage>
        <taxon>Eukaryota</taxon>
        <taxon>Metazoa</taxon>
        <taxon>Ecdysozoa</taxon>
        <taxon>Arthropoda</taxon>
        <taxon>Crustacea</taxon>
        <taxon>Multicrustacea</taxon>
        <taxon>Malacostraca</taxon>
        <taxon>Eumalacostraca</taxon>
        <taxon>Peracarida</taxon>
        <taxon>Isopoda</taxon>
        <taxon>Phreatoicidea</taxon>
        <taxon>Amphisopidae</taxon>
        <taxon>Eophreatoicus</taxon>
    </lineage>
</organism>
<evidence type="ECO:0000256" key="6">
    <source>
        <dbReference type="ARBA" id="ARBA00022781"/>
    </source>
</evidence>
<reference evidence="13" key="1">
    <citation type="journal article" date="2010" name="Comp. Biochem. Physiol. Part D Genomics Proteomics">
        <title>The Australian fresh water isopod (Phreatoicidea: Isopoda) allows insights into the early mitogenomic evolution of isopods.</title>
        <authorList>
            <person name="Kilpert F."/>
            <person name="Podsiadlowski L."/>
        </authorList>
    </citation>
    <scope>NUCLEOTIDE SEQUENCE</scope>
    <source>
        <strain evidence="13">14</strain>
    </source>
</reference>
<feature type="transmembrane region" description="Helical" evidence="12">
    <location>
        <begin position="132"/>
        <end position="154"/>
    </location>
</feature>
<dbReference type="PROSITE" id="PS00449">
    <property type="entry name" value="ATPASE_A"/>
    <property type="match status" value="1"/>
</dbReference>
<dbReference type="PANTHER" id="PTHR11410:SF0">
    <property type="entry name" value="ATP SYNTHASE SUBUNIT A"/>
    <property type="match status" value="1"/>
</dbReference>
<dbReference type="GO" id="GO:0005743">
    <property type="term" value="C:mitochondrial inner membrane"/>
    <property type="evidence" value="ECO:0007669"/>
    <property type="project" value="UniProtKB-SubCell"/>
</dbReference>
<evidence type="ECO:0000256" key="1">
    <source>
        <dbReference type="ARBA" id="ARBA00004141"/>
    </source>
</evidence>
<dbReference type="InterPro" id="IPR023011">
    <property type="entry name" value="ATP_synth_F0_asu_AS"/>
</dbReference>
<protein>
    <recommendedName>
        <fullName evidence="11">ATP synthase subunit a</fullName>
    </recommendedName>
</protein>
<evidence type="ECO:0000256" key="5">
    <source>
        <dbReference type="ARBA" id="ARBA00022692"/>
    </source>
</evidence>
<feature type="transmembrane region" description="Helical" evidence="12">
    <location>
        <begin position="100"/>
        <end position="120"/>
    </location>
</feature>
<dbReference type="InterPro" id="IPR000568">
    <property type="entry name" value="ATP_synth_F0_asu"/>
</dbReference>
<evidence type="ECO:0000256" key="12">
    <source>
        <dbReference type="SAM" id="Phobius"/>
    </source>
</evidence>
<evidence type="ECO:0000256" key="7">
    <source>
        <dbReference type="ARBA" id="ARBA00022989"/>
    </source>
</evidence>
<evidence type="ECO:0000256" key="2">
    <source>
        <dbReference type="ARBA" id="ARBA00006810"/>
    </source>
</evidence>
<feature type="transmembrane region" description="Helical" evidence="12">
    <location>
        <begin position="12"/>
        <end position="38"/>
    </location>
</feature>
<evidence type="ECO:0000256" key="11">
    <source>
        <dbReference type="RuleBase" id="RU004450"/>
    </source>
</evidence>
<dbReference type="InterPro" id="IPR045083">
    <property type="entry name" value="ATP_synth_F0_asu_bact/mt"/>
</dbReference>
<keyword evidence="4" id="KW-0138">CF(0)</keyword>
<geneLocation type="mitochondrion" evidence="13"/>
<comment type="similarity">
    <text evidence="2">Belongs to the ATPase A chain family.</text>
</comment>
<evidence type="ECO:0000256" key="9">
    <source>
        <dbReference type="ARBA" id="ARBA00023136"/>
    </source>
</evidence>
<accession>D3U706</accession>
<gene>
    <name evidence="13" type="primary">atp6</name>
</gene>
<dbReference type="EMBL" id="FJ790313">
    <property type="protein sequence ID" value="ACN72764.1"/>
    <property type="molecule type" value="Genomic_DNA"/>
</dbReference>
<evidence type="ECO:0000256" key="3">
    <source>
        <dbReference type="ARBA" id="ARBA00022448"/>
    </source>
</evidence>
<dbReference type="NCBIfam" id="TIGR01131">
    <property type="entry name" value="ATP_synt_6_or_A"/>
    <property type="match status" value="1"/>
</dbReference>
<evidence type="ECO:0000256" key="10">
    <source>
        <dbReference type="ARBA" id="ARBA00023310"/>
    </source>
</evidence>
<keyword evidence="5 12" id="KW-0812">Transmembrane</keyword>
<keyword evidence="8" id="KW-0406">Ion transport</keyword>
<feature type="transmembrane region" description="Helical" evidence="12">
    <location>
        <begin position="194"/>
        <end position="219"/>
    </location>
</feature>
<keyword evidence="9 12" id="KW-0472">Membrane</keyword>
<evidence type="ECO:0000256" key="8">
    <source>
        <dbReference type="ARBA" id="ARBA00023065"/>
    </source>
</evidence>
<keyword evidence="13" id="KW-0496">Mitochondrion</keyword>
<keyword evidence="3" id="KW-0813">Transport</keyword>
<comment type="subcellular location">
    <subcellularLocation>
        <location evidence="1">Membrane</location>
        <topology evidence="1">Multi-pass membrane protein</topology>
    </subcellularLocation>
    <subcellularLocation>
        <location evidence="11">Mitochondrion inner membrane</location>
        <topology evidence="11">Multi-pass membrane protein</topology>
    </subcellularLocation>
</comment>
<feature type="transmembrane region" description="Helical" evidence="12">
    <location>
        <begin position="59"/>
        <end position="80"/>
    </location>
</feature>
<dbReference type="SUPFAM" id="SSF81336">
    <property type="entry name" value="F1F0 ATP synthase subunit A"/>
    <property type="match status" value="1"/>
</dbReference>
<dbReference type="InterPro" id="IPR035908">
    <property type="entry name" value="F0_ATP_A_sf"/>
</dbReference>